<gene>
    <name evidence="1" type="ORF">SAMN05421747_10312</name>
</gene>
<proteinExistence type="predicted"/>
<evidence type="ECO:0000313" key="1">
    <source>
        <dbReference type="EMBL" id="SFB99660.1"/>
    </source>
</evidence>
<name>A0A1I1FRN3_9SPHI</name>
<organism evidence="1 2">
    <name type="scientific">Parapedobacter composti</name>
    <dbReference type="NCBI Taxonomy" id="623281"/>
    <lineage>
        <taxon>Bacteria</taxon>
        <taxon>Pseudomonadati</taxon>
        <taxon>Bacteroidota</taxon>
        <taxon>Sphingobacteriia</taxon>
        <taxon>Sphingobacteriales</taxon>
        <taxon>Sphingobacteriaceae</taxon>
        <taxon>Parapedobacter</taxon>
    </lineage>
</organism>
<keyword evidence="2" id="KW-1185">Reference proteome</keyword>
<reference evidence="1 2" key="1">
    <citation type="submission" date="2016-10" db="EMBL/GenBank/DDBJ databases">
        <authorList>
            <person name="de Groot N.N."/>
        </authorList>
    </citation>
    <scope>NUCLEOTIDE SEQUENCE [LARGE SCALE GENOMIC DNA]</scope>
    <source>
        <strain evidence="1 2">DSM 22900</strain>
    </source>
</reference>
<dbReference type="STRING" id="623281.SAMN05421747_10312"/>
<accession>A0A1I1FRN3</accession>
<sequence>MDWNTCCIPCETKTRDECFTHMTRPFVKLGYYFATCIIGLALAACGGQSGNTGDSEARSVDAAHTIDTSNGLRLVPGRSVGGIRLDDADSALFRKLGQPDFTNAAMGKAVLMWYIRADTPAHSLSVFTSREIGSDDETARIRRIRVTSPQYETSNGIRVGESLRELSIMYPRDLHIVETYEDDGQQYTIYSTRGGIAFEVDTHNRCVAIFIQKPEASKEPYLPLRGK</sequence>
<dbReference type="EMBL" id="FOLL01000003">
    <property type="protein sequence ID" value="SFB99660.1"/>
    <property type="molecule type" value="Genomic_DNA"/>
</dbReference>
<evidence type="ECO:0000313" key="2">
    <source>
        <dbReference type="Proteomes" id="UP000199577"/>
    </source>
</evidence>
<protein>
    <submittedName>
        <fullName evidence="1">Uncharacterized protein</fullName>
    </submittedName>
</protein>
<dbReference type="Proteomes" id="UP000199577">
    <property type="component" value="Unassembled WGS sequence"/>
</dbReference>
<dbReference type="AlphaFoldDB" id="A0A1I1FRN3"/>